<evidence type="ECO:0000313" key="2">
    <source>
        <dbReference type="Proteomes" id="UP001204562"/>
    </source>
</evidence>
<dbReference type="AlphaFoldDB" id="A0AAW5JQY4"/>
<sequence>MAPPHYEMVSQQYDELCTVYGMICSVGGLAAETCGDISSSAGLVDKMVELFNLCELPPDRMKRVIIDLLP</sequence>
<dbReference type="EMBL" id="JANFYS010000028">
    <property type="protein sequence ID" value="MCQ4771322.1"/>
    <property type="molecule type" value="Genomic_DNA"/>
</dbReference>
<organism evidence="1 2">
    <name type="scientific">Intestinimonas massiliensis</name>
    <name type="common">ex Afouda et al. 2020</name>
    <dbReference type="NCBI Taxonomy" id="1673721"/>
    <lineage>
        <taxon>Bacteria</taxon>
        <taxon>Bacillati</taxon>
        <taxon>Bacillota</taxon>
        <taxon>Clostridia</taxon>
        <taxon>Eubacteriales</taxon>
        <taxon>Intestinimonas</taxon>
    </lineage>
</organism>
<comment type="caution">
    <text evidence="1">The sequence shown here is derived from an EMBL/GenBank/DDBJ whole genome shotgun (WGS) entry which is preliminary data.</text>
</comment>
<dbReference type="RefSeq" id="WP_256304527.1">
    <property type="nucleotide sequence ID" value="NZ_JANFYS010000028.1"/>
</dbReference>
<accession>A0AAW5JQY4</accession>
<proteinExistence type="predicted"/>
<name>A0AAW5JQY4_9FIRM</name>
<reference evidence="1" key="1">
    <citation type="submission" date="2022-06" db="EMBL/GenBank/DDBJ databases">
        <title>Isolation of gut microbiota from human fecal samples.</title>
        <authorList>
            <person name="Pamer E.G."/>
            <person name="Barat B."/>
            <person name="Waligurski E."/>
            <person name="Medina S."/>
            <person name="Paddock L."/>
            <person name="Mostad J."/>
        </authorList>
    </citation>
    <scope>NUCLEOTIDE SEQUENCE</scope>
    <source>
        <strain evidence="1">DFI.9.91</strain>
    </source>
</reference>
<evidence type="ECO:0000313" key="1">
    <source>
        <dbReference type="EMBL" id="MCQ4771322.1"/>
    </source>
</evidence>
<gene>
    <name evidence="1" type="ORF">NE579_12800</name>
</gene>
<dbReference type="Proteomes" id="UP001204562">
    <property type="component" value="Unassembled WGS sequence"/>
</dbReference>
<protein>
    <submittedName>
        <fullName evidence="1">Uncharacterized protein</fullName>
    </submittedName>
</protein>